<accession>A0A2T0TKL5</accession>
<name>A0A2T0TKL5_9PSEU</name>
<comment type="caution">
    <text evidence="2">The sequence shown here is derived from an EMBL/GenBank/DDBJ whole genome shotgun (WGS) entry which is preliminary data.</text>
</comment>
<dbReference type="OrthoDB" id="4556630at2"/>
<gene>
    <name evidence="2" type="ORF">CLV43_101448</name>
</gene>
<keyword evidence="1" id="KW-0472">Membrane</keyword>
<evidence type="ECO:0000313" key="2">
    <source>
        <dbReference type="EMBL" id="PRY46177.1"/>
    </source>
</evidence>
<dbReference type="AlphaFoldDB" id="A0A2T0TKL5"/>
<sequence>MVSDSRPLVTGCLVKILVFLLGAILGTGLTVVAGVVLFIPGRTTVHSTPQSSAGPGVFVKKVDSLFGATSYEVWLGPDESRGHVVPIPRGWEDDPEAVFGGGGTRLRFDNGGEIFVPESAYAGGR</sequence>
<reference evidence="2 3" key="1">
    <citation type="submission" date="2018-03" db="EMBL/GenBank/DDBJ databases">
        <title>Genomic Encyclopedia of Archaeal and Bacterial Type Strains, Phase II (KMG-II): from individual species to whole genera.</title>
        <authorList>
            <person name="Goeker M."/>
        </authorList>
    </citation>
    <scope>NUCLEOTIDE SEQUENCE [LARGE SCALE GENOMIC DNA]</scope>
    <source>
        <strain evidence="2 3">DSM 44720</strain>
    </source>
</reference>
<evidence type="ECO:0000256" key="1">
    <source>
        <dbReference type="SAM" id="Phobius"/>
    </source>
</evidence>
<organism evidence="2 3">
    <name type="scientific">Umezawaea tangerina</name>
    <dbReference type="NCBI Taxonomy" id="84725"/>
    <lineage>
        <taxon>Bacteria</taxon>
        <taxon>Bacillati</taxon>
        <taxon>Actinomycetota</taxon>
        <taxon>Actinomycetes</taxon>
        <taxon>Pseudonocardiales</taxon>
        <taxon>Pseudonocardiaceae</taxon>
        <taxon>Umezawaea</taxon>
    </lineage>
</organism>
<protein>
    <submittedName>
        <fullName evidence="2">Uncharacterized protein</fullName>
    </submittedName>
</protein>
<dbReference type="EMBL" id="PVTF01000001">
    <property type="protein sequence ID" value="PRY46177.1"/>
    <property type="molecule type" value="Genomic_DNA"/>
</dbReference>
<keyword evidence="3" id="KW-1185">Reference proteome</keyword>
<keyword evidence="1" id="KW-0812">Transmembrane</keyword>
<dbReference type="RefSeq" id="WP_106185247.1">
    <property type="nucleotide sequence ID" value="NZ_PVTF01000001.1"/>
</dbReference>
<feature type="transmembrane region" description="Helical" evidence="1">
    <location>
        <begin position="12"/>
        <end position="39"/>
    </location>
</feature>
<evidence type="ECO:0000313" key="3">
    <source>
        <dbReference type="Proteomes" id="UP000239494"/>
    </source>
</evidence>
<dbReference type="Proteomes" id="UP000239494">
    <property type="component" value="Unassembled WGS sequence"/>
</dbReference>
<proteinExistence type="predicted"/>
<keyword evidence="1" id="KW-1133">Transmembrane helix</keyword>